<keyword evidence="1" id="KW-0732">Signal</keyword>
<evidence type="ECO:0000256" key="1">
    <source>
        <dbReference type="SAM" id="SignalP"/>
    </source>
</evidence>
<evidence type="ECO:0000313" key="3">
    <source>
        <dbReference type="Proteomes" id="UP000638560"/>
    </source>
</evidence>
<feature type="chain" id="PRO_5046308205" description="Lipoprotein" evidence="1">
    <location>
        <begin position="26"/>
        <end position="196"/>
    </location>
</feature>
<comment type="caution">
    <text evidence="2">The sequence shown here is derived from an EMBL/GenBank/DDBJ whole genome shotgun (WGS) entry which is preliminary data.</text>
</comment>
<dbReference type="Proteomes" id="UP000638560">
    <property type="component" value="Unassembled WGS sequence"/>
</dbReference>
<reference evidence="2 3" key="1">
    <citation type="submission" date="2020-11" db="EMBL/GenBank/DDBJ databases">
        <title>A novel isolate from a Black sea contaminated sediment with potential to produce alkanes: Plantactinospora alkalitolerans sp. nov.</title>
        <authorList>
            <person name="Carro L."/>
            <person name="Veyisoglu A."/>
            <person name="Guven K."/>
            <person name="Schumann P."/>
            <person name="Klenk H.-P."/>
            <person name="Sahin N."/>
        </authorList>
    </citation>
    <scope>NUCLEOTIDE SEQUENCE [LARGE SCALE GENOMIC DNA]</scope>
    <source>
        <strain evidence="2 3">S1510</strain>
    </source>
</reference>
<sequence>MRRRPVLAIVAGAVAVAVLGTAGCAAGGGTTAAVAETAAAELPAGDVKKAEVYAQVVRTYLGTPRDNSFPEGSFGTFYVLDRAQPGASDLPDQPERGIPIAPKVQQHITNALAGMGQVVFIADQDAAFREGTLCPEVKDGGILITLGEVVGDDHEVRVAIHGFVACDGATRLTYVVHNQPDIGWQVTGTTGPRTIS</sequence>
<dbReference type="EMBL" id="JADPUN010000092">
    <property type="protein sequence ID" value="MBF9128815.1"/>
    <property type="molecule type" value="Genomic_DNA"/>
</dbReference>
<organism evidence="2 3">
    <name type="scientific">Plantactinospora alkalitolerans</name>
    <dbReference type="NCBI Taxonomy" id="2789879"/>
    <lineage>
        <taxon>Bacteria</taxon>
        <taxon>Bacillati</taxon>
        <taxon>Actinomycetota</taxon>
        <taxon>Actinomycetes</taxon>
        <taxon>Micromonosporales</taxon>
        <taxon>Micromonosporaceae</taxon>
        <taxon>Plantactinospora</taxon>
    </lineage>
</organism>
<proteinExistence type="predicted"/>
<keyword evidence="3" id="KW-1185">Reference proteome</keyword>
<evidence type="ECO:0008006" key="4">
    <source>
        <dbReference type="Google" id="ProtNLM"/>
    </source>
</evidence>
<feature type="signal peptide" evidence="1">
    <location>
        <begin position="1"/>
        <end position="25"/>
    </location>
</feature>
<evidence type="ECO:0000313" key="2">
    <source>
        <dbReference type="EMBL" id="MBF9128815.1"/>
    </source>
</evidence>
<dbReference type="RefSeq" id="WP_196200465.1">
    <property type="nucleotide sequence ID" value="NZ_JADPUN010000092.1"/>
</dbReference>
<protein>
    <recommendedName>
        <fullName evidence="4">Lipoprotein</fullName>
    </recommendedName>
</protein>
<dbReference type="PROSITE" id="PS51257">
    <property type="entry name" value="PROKAR_LIPOPROTEIN"/>
    <property type="match status" value="1"/>
</dbReference>
<name>A0ABS0GRK3_9ACTN</name>
<gene>
    <name evidence="2" type="ORF">I0C86_07430</name>
</gene>
<accession>A0ABS0GRK3</accession>